<evidence type="ECO:0000256" key="1">
    <source>
        <dbReference type="ARBA" id="ARBA00004141"/>
    </source>
</evidence>
<evidence type="ECO:0000256" key="4">
    <source>
        <dbReference type="ARBA" id="ARBA00022746"/>
    </source>
</evidence>
<comment type="subcellular location">
    <subcellularLocation>
        <location evidence="1">Membrane</location>
        <topology evidence="1">Multi-pass membrane protein</topology>
    </subcellularLocation>
</comment>
<gene>
    <name evidence="10" type="ORF">IT882_10320</name>
</gene>
<keyword evidence="11" id="KW-1185">Reference proteome</keyword>
<keyword evidence="4" id="KW-0125">Carotenoid biosynthesis</keyword>
<keyword evidence="7" id="KW-0413">Isomerase</keyword>
<evidence type="ECO:0000256" key="5">
    <source>
        <dbReference type="ARBA" id="ARBA00022989"/>
    </source>
</evidence>
<dbReference type="NCBIfam" id="TIGR03462">
    <property type="entry name" value="CarR_dom_SF"/>
    <property type="match status" value="1"/>
</dbReference>
<keyword evidence="6 8" id="KW-0472">Membrane</keyword>
<keyword evidence="5 8" id="KW-1133">Transmembrane helix</keyword>
<dbReference type="Pfam" id="PF18916">
    <property type="entry name" value="Lycopene_cyc"/>
    <property type="match status" value="1"/>
</dbReference>
<evidence type="ECO:0000313" key="10">
    <source>
        <dbReference type="EMBL" id="QPE03692.1"/>
    </source>
</evidence>
<feature type="transmembrane region" description="Helical" evidence="8">
    <location>
        <begin position="35"/>
        <end position="58"/>
    </location>
</feature>
<reference evidence="10 11" key="1">
    <citation type="submission" date="2020-11" db="EMBL/GenBank/DDBJ databases">
        <title>Amino acid is mineralized and recycled by bacteria in oceanic microbiome.</title>
        <authorList>
            <person name="Zheng L.Y."/>
        </authorList>
    </citation>
    <scope>NUCLEOTIDE SEQUENCE [LARGE SCALE GENOMIC DNA]</scope>
    <source>
        <strain evidence="10 11">A32-1</strain>
    </source>
</reference>
<dbReference type="KEGG" id="msf:IT882_10320"/>
<organism evidence="10 11">
    <name type="scientific">Microbacterium schleiferi</name>
    <dbReference type="NCBI Taxonomy" id="69362"/>
    <lineage>
        <taxon>Bacteria</taxon>
        <taxon>Bacillati</taxon>
        <taxon>Actinomycetota</taxon>
        <taxon>Actinomycetes</taxon>
        <taxon>Micrococcales</taxon>
        <taxon>Microbacteriaceae</taxon>
        <taxon>Microbacterium</taxon>
    </lineage>
</organism>
<name>A0A7S8RGT1_9MICO</name>
<evidence type="ECO:0000256" key="3">
    <source>
        <dbReference type="ARBA" id="ARBA00022692"/>
    </source>
</evidence>
<dbReference type="RefSeq" id="WP_195691785.1">
    <property type="nucleotide sequence ID" value="NZ_CP064760.1"/>
</dbReference>
<dbReference type="AlphaFoldDB" id="A0A7S8RGT1"/>
<dbReference type="EMBL" id="CP064760">
    <property type="protein sequence ID" value="QPE03692.1"/>
    <property type="molecule type" value="Genomic_DNA"/>
</dbReference>
<comment type="pathway">
    <text evidence="2">Carotenoid biosynthesis.</text>
</comment>
<evidence type="ECO:0000256" key="8">
    <source>
        <dbReference type="SAM" id="Phobius"/>
    </source>
</evidence>
<evidence type="ECO:0000313" key="11">
    <source>
        <dbReference type="Proteomes" id="UP000594480"/>
    </source>
</evidence>
<dbReference type="Proteomes" id="UP000594480">
    <property type="component" value="Chromosome"/>
</dbReference>
<dbReference type="GO" id="GO:0016020">
    <property type="term" value="C:membrane"/>
    <property type="evidence" value="ECO:0007669"/>
    <property type="project" value="UniProtKB-SubCell"/>
</dbReference>
<protein>
    <submittedName>
        <fullName evidence="10">Lycopene cyclase domain-containing protein</fullName>
    </submittedName>
</protein>
<accession>A0A7S8RGT1</accession>
<dbReference type="GO" id="GO:0016872">
    <property type="term" value="F:intramolecular lyase activity"/>
    <property type="evidence" value="ECO:0007669"/>
    <property type="project" value="InterPro"/>
</dbReference>
<proteinExistence type="predicted"/>
<evidence type="ECO:0000256" key="2">
    <source>
        <dbReference type="ARBA" id="ARBA00004829"/>
    </source>
</evidence>
<feature type="transmembrane region" description="Helical" evidence="8">
    <location>
        <begin position="6"/>
        <end position="23"/>
    </location>
</feature>
<feature type="domain" description="Lycopene cyclase" evidence="9">
    <location>
        <begin position="10"/>
        <end position="94"/>
    </location>
</feature>
<evidence type="ECO:0000256" key="6">
    <source>
        <dbReference type="ARBA" id="ARBA00023136"/>
    </source>
</evidence>
<evidence type="ECO:0000259" key="9">
    <source>
        <dbReference type="Pfam" id="PF18916"/>
    </source>
</evidence>
<dbReference type="GO" id="GO:0016117">
    <property type="term" value="P:carotenoid biosynthetic process"/>
    <property type="evidence" value="ECO:0007669"/>
    <property type="project" value="UniProtKB-KW"/>
</dbReference>
<sequence length="107" mass="11379">MTYALIIIPFALLTLVVTLLSMTQPGMKQRMLASTISAAILVVLTAIFDNVIISAGLVAYPEGTSSGIRIGVAPIEDFSYAICAAYLVPAVYVLLPKARSGAPREHR</sequence>
<feature type="transmembrane region" description="Helical" evidence="8">
    <location>
        <begin position="78"/>
        <end position="95"/>
    </location>
</feature>
<dbReference type="GO" id="GO:0045436">
    <property type="term" value="F:lycopene beta cyclase activity"/>
    <property type="evidence" value="ECO:0007669"/>
    <property type="project" value="UniProtKB-ARBA"/>
</dbReference>
<keyword evidence="3 8" id="KW-0812">Transmembrane</keyword>
<dbReference type="InterPro" id="IPR017825">
    <property type="entry name" value="Lycopene_cyclase_dom"/>
</dbReference>
<evidence type="ECO:0000256" key="7">
    <source>
        <dbReference type="ARBA" id="ARBA00023235"/>
    </source>
</evidence>